<evidence type="ECO:0000313" key="8">
    <source>
        <dbReference type="Proteomes" id="UP000324585"/>
    </source>
</evidence>
<feature type="repeat" description="WD" evidence="3">
    <location>
        <begin position="133"/>
        <end position="174"/>
    </location>
</feature>
<keyword evidence="8" id="KW-1185">Reference proteome</keyword>
<dbReference type="PANTHER" id="PTHR22847">
    <property type="entry name" value="WD40 REPEAT PROTEIN"/>
    <property type="match status" value="1"/>
</dbReference>
<dbReference type="Pfam" id="PF12763">
    <property type="entry name" value="EH"/>
    <property type="match status" value="1"/>
</dbReference>
<feature type="region of interest" description="Disordered" evidence="4">
    <location>
        <begin position="514"/>
        <end position="552"/>
    </location>
</feature>
<feature type="repeat" description="WD" evidence="3">
    <location>
        <begin position="217"/>
        <end position="258"/>
    </location>
</feature>
<protein>
    <submittedName>
        <fullName evidence="7">Vegetative incompatibility protein HET-E-1</fullName>
    </submittedName>
</protein>
<evidence type="ECO:0000259" key="6">
    <source>
        <dbReference type="PROSITE" id="PS50222"/>
    </source>
</evidence>
<evidence type="ECO:0000259" key="5">
    <source>
        <dbReference type="PROSITE" id="PS50031"/>
    </source>
</evidence>
<dbReference type="AlphaFoldDB" id="A0A5J4YJI9"/>
<feature type="compositionally biased region" description="Pro residues" evidence="4">
    <location>
        <begin position="523"/>
        <end position="539"/>
    </location>
</feature>
<feature type="domain" description="EF-hand" evidence="6">
    <location>
        <begin position="415"/>
        <end position="450"/>
    </location>
</feature>
<dbReference type="Pfam" id="PF23414">
    <property type="entry name" value="Beta-prop_EML_2"/>
    <property type="match status" value="1"/>
</dbReference>
<dbReference type="InterPro" id="IPR002048">
    <property type="entry name" value="EF_hand_dom"/>
</dbReference>
<feature type="repeat" description="WD" evidence="3">
    <location>
        <begin position="175"/>
        <end position="216"/>
    </location>
</feature>
<dbReference type="SMART" id="SM00320">
    <property type="entry name" value="WD40"/>
    <property type="match status" value="7"/>
</dbReference>
<evidence type="ECO:0000256" key="3">
    <source>
        <dbReference type="PROSITE-ProRule" id="PRU00221"/>
    </source>
</evidence>
<dbReference type="PANTHER" id="PTHR22847:SF637">
    <property type="entry name" value="WD REPEAT DOMAIN 5B"/>
    <property type="match status" value="1"/>
</dbReference>
<dbReference type="GO" id="GO:1990234">
    <property type="term" value="C:transferase complex"/>
    <property type="evidence" value="ECO:0007669"/>
    <property type="project" value="UniProtKB-ARBA"/>
</dbReference>
<feature type="repeat" description="WD" evidence="3">
    <location>
        <begin position="259"/>
        <end position="291"/>
    </location>
</feature>
<dbReference type="PROSITE" id="PS50082">
    <property type="entry name" value="WD_REPEATS_2"/>
    <property type="match status" value="7"/>
</dbReference>
<dbReference type="PRINTS" id="PR00320">
    <property type="entry name" value="GPROTEINBRPT"/>
</dbReference>
<evidence type="ECO:0000313" key="7">
    <source>
        <dbReference type="EMBL" id="KAA8491576.1"/>
    </source>
</evidence>
<dbReference type="SUPFAM" id="SSF50978">
    <property type="entry name" value="WD40 repeat-like"/>
    <property type="match status" value="1"/>
</dbReference>
<dbReference type="Gene3D" id="2.130.10.10">
    <property type="entry name" value="YVTN repeat-like/Quinoprotein amine dehydrogenase"/>
    <property type="match status" value="3"/>
</dbReference>
<dbReference type="InterPro" id="IPR036322">
    <property type="entry name" value="WD40_repeat_dom_sf"/>
</dbReference>
<dbReference type="Pfam" id="PF00400">
    <property type="entry name" value="WD40"/>
    <property type="match status" value="2"/>
</dbReference>
<dbReference type="Gene3D" id="1.10.238.10">
    <property type="entry name" value="EF-hand"/>
    <property type="match status" value="2"/>
</dbReference>
<evidence type="ECO:0000256" key="1">
    <source>
        <dbReference type="ARBA" id="ARBA00022574"/>
    </source>
</evidence>
<name>A0A5J4YJI9_PORPP</name>
<comment type="caution">
    <text evidence="7">The sequence shown here is derived from an EMBL/GenBank/DDBJ whole genome shotgun (WGS) entry which is preliminary data.</text>
</comment>
<dbReference type="EMBL" id="VRMN01000013">
    <property type="protein sequence ID" value="KAA8491576.1"/>
    <property type="molecule type" value="Genomic_DNA"/>
</dbReference>
<dbReference type="InterPro" id="IPR011992">
    <property type="entry name" value="EF-hand-dom_pair"/>
</dbReference>
<reference evidence="8" key="1">
    <citation type="journal article" date="2019" name="Nat. Commun.">
        <title>Expansion of phycobilisome linker gene families in mesophilic red algae.</title>
        <authorList>
            <person name="Lee J."/>
            <person name="Kim D."/>
            <person name="Bhattacharya D."/>
            <person name="Yoon H.S."/>
        </authorList>
    </citation>
    <scope>NUCLEOTIDE SEQUENCE [LARGE SCALE GENOMIC DNA]</scope>
    <source>
        <strain evidence="8">CCMP 1328</strain>
    </source>
</reference>
<keyword evidence="2" id="KW-0677">Repeat</keyword>
<dbReference type="OrthoDB" id="538223at2759"/>
<dbReference type="CDD" id="cd00200">
    <property type="entry name" value="WD40"/>
    <property type="match status" value="1"/>
</dbReference>
<organism evidence="7 8">
    <name type="scientific">Porphyridium purpureum</name>
    <name type="common">Red alga</name>
    <name type="synonym">Porphyridium cruentum</name>
    <dbReference type="NCBI Taxonomy" id="35688"/>
    <lineage>
        <taxon>Eukaryota</taxon>
        <taxon>Rhodophyta</taxon>
        <taxon>Bangiophyceae</taxon>
        <taxon>Porphyridiales</taxon>
        <taxon>Porphyridiaceae</taxon>
        <taxon>Porphyridium</taxon>
    </lineage>
</organism>
<feature type="repeat" description="WD" evidence="3">
    <location>
        <begin position="7"/>
        <end position="48"/>
    </location>
</feature>
<dbReference type="PROSITE" id="PS00678">
    <property type="entry name" value="WD_REPEATS_1"/>
    <property type="match status" value="5"/>
</dbReference>
<feature type="domain" description="EH" evidence="5">
    <location>
        <begin position="416"/>
        <end position="475"/>
    </location>
</feature>
<sequence>MAAVLTLTAHRLGVTAVQFSHDSRFIKSGSWDKTVKVWDSRTGAQVRTMTGHASVVRAVDISHDDRFIVSGSKDKMVMVWDTQTGTCVRTMMERSDDVRAVSFSPDGRFIASASKDKTVKVWDASTGACVRTMMEHSDEVRAVRFSPDGRLIASGSNDCTVKVWDVSTGTCVRTVTGHSNLVWAVDFSPDGRFIASGSCDDTIKLWDAKTGECMLTMVGHSSSVRTVQFSPNGRLIASGSDDETVKVWDAQTGTCVRTMTGHSDQVNAVHFSPDGQFIASSSEDKTIKVWDTSDLKCGSASVSSAADEEQYCRAYWAVAVSENSGALDAQEAQAFFSNAQLSASVLYQMWNEIVTARRKRALSYDDFVLALRWVALAQNGEEASLARVEKGSSSLRAKIDVPERNPFVKGVRSQLETSRFDEYWKVADADGSGEVDVQKAVAFLSKSGLRNRVLNEIWGLATSQGVYSSLDMERFKTVLRLVAMAQKGMKLDLNEAESGEMELIADIKVESAKPVPEHAAEPAPVPAPVPAPEPAPKPVIPVGLSSDDESDTELDSMLTETPLDDMTCEQLARVLEKVLQVDLESVKNVRERKVNGEALHDMKEFQEFVQLSFPDKRKIEKWVAGRKSYEGFEEYLKGVLGGDSERAEHACALLLESHAVSNLDEWLWFRKQPSKRTNMRAIVRLFPELGTWPGGPDAKELKMSCQTADRLEAAPKWPGLGNGILTVADTSQHLRLFQTQQSLELRFGSHAPRFSWYAMNVRSRPRAGETITKRRLRERTQRKRAPSISKPRLAKWVRVCVWCEAAKTDV</sequence>
<feature type="repeat" description="WD" evidence="3">
    <location>
        <begin position="91"/>
        <end position="132"/>
    </location>
</feature>
<proteinExistence type="predicted"/>
<evidence type="ECO:0000256" key="4">
    <source>
        <dbReference type="SAM" id="MobiDB-lite"/>
    </source>
</evidence>
<dbReference type="PROSITE" id="PS50031">
    <property type="entry name" value="EH"/>
    <property type="match status" value="1"/>
</dbReference>
<dbReference type="PROSITE" id="PS50294">
    <property type="entry name" value="WD_REPEATS_REGION"/>
    <property type="match status" value="7"/>
</dbReference>
<dbReference type="SUPFAM" id="SSF47473">
    <property type="entry name" value="EF-hand"/>
    <property type="match status" value="2"/>
</dbReference>
<gene>
    <name evidence="7" type="ORF">FVE85_2591</name>
</gene>
<feature type="repeat" description="WD" evidence="3">
    <location>
        <begin position="49"/>
        <end position="90"/>
    </location>
</feature>
<dbReference type="GO" id="GO:0005509">
    <property type="term" value="F:calcium ion binding"/>
    <property type="evidence" value="ECO:0007669"/>
    <property type="project" value="InterPro"/>
</dbReference>
<dbReference type="InterPro" id="IPR015943">
    <property type="entry name" value="WD40/YVTN_repeat-like_dom_sf"/>
</dbReference>
<dbReference type="InterPro" id="IPR001680">
    <property type="entry name" value="WD40_rpt"/>
</dbReference>
<dbReference type="PROSITE" id="PS50222">
    <property type="entry name" value="EF_HAND_2"/>
    <property type="match status" value="1"/>
</dbReference>
<keyword evidence="1 3" id="KW-0853">WD repeat</keyword>
<evidence type="ECO:0000256" key="2">
    <source>
        <dbReference type="ARBA" id="ARBA00022737"/>
    </source>
</evidence>
<dbReference type="InterPro" id="IPR000261">
    <property type="entry name" value="EH_dom"/>
</dbReference>
<dbReference type="InterPro" id="IPR055442">
    <property type="entry name" value="Beta-prop_EML-like_2nd"/>
</dbReference>
<accession>A0A5J4YJI9</accession>
<dbReference type="InterPro" id="IPR020472">
    <property type="entry name" value="WD40_PAC1"/>
</dbReference>
<dbReference type="InterPro" id="IPR019775">
    <property type="entry name" value="WD40_repeat_CS"/>
</dbReference>
<dbReference type="Proteomes" id="UP000324585">
    <property type="component" value="Unassembled WGS sequence"/>
</dbReference>